<feature type="transmembrane region" description="Helical" evidence="1">
    <location>
        <begin position="84"/>
        <end position="106"/>
    </location>
</feature>
<protein>
    <recommendedName>
        <fullName evidence="4">TrbL/VirB6 plasmid conjugal transfer protein</fullName>
    </recommendedName>
</protein>
<proteinExistence type="predicted"/>
<feature type="transmembrane region" description="Helical" evidence="1">
    <location>
        <begin position="45"/>
        <end position="64"/>
    </location>
</feature>
<gene>
    <name evidence="2" type="ORF">SAMN02910406_03697</name>
</gene>
<feature type="transmembrane region" description="Helical" evidence="1">
    <location>
        <begin position="231"/>
        <end position="252"/>
    </location>
</feature>
<accession>A0A1I1RGT7</accession>
<dbReference type="AlphaFoldDB" id="A0A1I1RGT7"/>
<keyword evidence="1" id="KW-0472">Membrane</keyword>
<evidence type="ECO:0000256" key="1">
    <source>
        <dbReference type="SAM" id="Phobius"/>
    </source>
</evidence>
<dbReference type="Proteomes" id="UP000182192">
    <property type="component" value="Unassembled WGS sequence"/>
</dbReference>
<keyword evidence="1" id="KW-0812">Transmembrane</keyword>
<dbReference type="RefSeq" id="WP_074963414.1">
    <property type="nucleotide sequence ID" value="NZ_FOKQ01000066.1"/>
</dbReference>
<feature type="transmembrane region" description="Helical" evidence="1">
    <location>
        <begin position="205"/>
        <end position="225"/>
    </location>
</feature>
<sequence>MDLIDWDTVEDWVYDWLCMINNAFDTAMNTLTISPFNSSITAIDTALAAVEGVALVLVSMFFAIQLCNEAMLLKIQSYEQVFKVFFKFILAKVIVQNARGLMGIIYNSFNSVASGLIEDSYGFLSEFTTSDILPEPDEAGFLGLNYLVKYLETMPTFLILMGACWVINLILIGRIFEIVVYTAVSPIPLSTFAAEGWHDTAKGFIKSYAAVCLQGLVVVLMFYSFSQVVDLLGGADTIGITIVALSLALGVAKSGQWARQALGCG</sequence>
<feature type="transmembrane region" description="Helical" evidence="1">
    <location>
        <begin position="157"/>
        <end position="184"/>
    </location>
</feature>
<evidence type="ECO:0000313" key="3">
    <source>
        <dbReference type="Proteomes" id="UP000182192"/>
    </source>
</evidence>
<keyword evidence="1" id="KW-1133">Transmembrane helix</keyword>
<organism evidence="2 3">
    <name type="scientific">Ruminococcus albus</name>
    <dbReference type="NCBI Taxonomy" id="1264"/>
    <lineage>
        <taxon>Bacteria</taxon>
        <taxon>Bacillati</taxon>
        <taxon>Bacillota</taxon>
        <taxon>Clostridia</taxon>
        <taxon>Eubacteriales</taxon>
        <taxon>Oscillospiraceae</taxon>
        <taxon>Ruminococcus</taxon>
    </lineage>
</organism>
<name>A0A1I1RGT7_RUMAL</name>
<dbReference type="EMBL" id="FOKQ01000066">
    <property type="protein sequence ID" value="SFD33531.1"/>
    <property type="molecule type" value="Genomic_DNA"/>
</dbReference>
<evidence type="ECO:0008006" key="4">
    <source>
        <dbReference type="Google" id="ProtNLM"/>
    </source>
</evidence>
<dbReference type="OrthoDB" id="9807620at2"/>
<evidence type="ECO:0000313" key="2">
    <source>
        <dbReference type="EMBL" id="SFD33531.1"/>
    </source>
</evidence>
<reference evidence="2 3" key="1">
    <citation type="submission" date="2016-10" db="EMBL/GenBank/DDBJ databases">
        <authorList>
            <person name="de Groot N.N."/>
        </authorList>
    </citation>
    <scope>NUCLEOTIDE SEQUENCE [LARGE SCALE GENOMIC DNA]</scope>
    <source>
        <strain evidence="2 3">AR67</strain>
    </source>
</reference>